<keyword evidence="4" id="KW-1185">Reference proteome</keyword>
<dbReference type="STRING" id="4829.A0A163MXM6"/>
<dbReference type="Pfam" id="PF14214">
    <property type="entry name" value="Helitron_like_N"/>
    <property type="match status" value="2"/>
</dbReference>
<dbReference type="InParanoid" id="A0A163MXM6"/>
<accession>A0A163MXM6</accession>
<dbReference type="PANTHER" id="PTHR10492:SF95">
    <property type="entry name" value="HELITRON HELICASE-LIKE DOMAIN-CONTAINING PROTEIN"/>
    <property type="match status" value="1"/>
</dbReference>
<dbReference type="Proteomes" id="UP000078561">
    <property type="component" value="Unassembled WGS sequence"/>
</dbReference>
<proteinExistence type="predicted"/>
<protein>
    <recommendedName>
        <fullName evidence="2">Helitron helicase-like domain-containing protein</fullName>
    </recommendedName>
</protein>
<dbReference type="EMBL" id="LT555169">
    <property type="protein sequence ID" value="SAM09761.1"/>
    <property type="molecule type" value="Genomic_DNA"/>
</dbReference>
<dbReference type="PANTHER" id="PTHR10492">
    <property type="match status" value="1"/>
</dbReference>
<feature type="compositionally biased region" description="Polar residues" evidence="1">
    <location>
        <begin position="40"/>
        <end position="53"/>
    </location>
</feature>
<feature type="domain" description="Helitron helicase-like" evidence="2">
    <location>
        <begin position="372"/>
        <end position="425"/>
    </location>
</feature>
<evidence type="ECO:0000259" key="2">
    <source>
        <dbReference type="Pfam" id="PF14214"/>
    </source>
</evidence>
<evidence type="ECO:0000256" key="1">
    <source>
        <dbReference type="SAM" id="MobiDB-lite"/>
    </source>
</evidence>
<dbReference type="InterPro" id="IPR025476">
    <property type="entry name" value="Helitron_helicase-like"/>
</dbReference>
<dbReference type="AlphaFoldDB" id="A0A163MXM6"/>
<dbReference type="OrthoDB" id="2447509at2759"/>
<feature type="region of interest" description="Disordered" evidence="1">
    <location>
        <begin position="1"/>
        <end position="53"/>
    </location>
</feature>
<evidence type="ECO:0000313" key="4">
    <source>
        <dbReference type="Proteomes" id="UP000078561"/>
    </source>
</evidence>
<name>A0A163MXM6_ABSGL</name>
<organism evidence="3">
    <name type="scientific">Absidia glauca</name>
    <name type="common">Pin mould</name>
    <dbReference type="NCBI Taxonomy" id="4829"/>
    <lineage>
        <taxon>Eukaryota</taxon>
        <taxon>Fungi</taxon>
        <taxon>Fungi incertae sedis</taxon>
        <taxon>Mucoromycota</taxon>
        <taxon>Mucoromycotina</taxon>
        <taxon>Mucoromycetes</taxon>
        <taxon>Mucorales</taxon>
        <taxon>Cunninghamellaceae</taxon>
        <taxon>Absidia</taxon>
    </lineage>
</organism>
<dbReference type="OMA" id="FSLCCIQ"/>
<sequence length="910" mass="103765">MRLNTEEHNPNSCRCGSTTHMRTTSRHCPLNPNHVAETASEGQQHSTTSTSKCNRCGMTTHARATSRLCPFSRGMDPLHKVAARSLNFQPEDVVGPDVCHEEGESYHRYLLPAMEKECAQCGAKVWINEKLTSSSLSNPIYSICCNSGKVLLPLPSPPPEPMLSIILNHTSSNEAASDLHNTSADSNNLQMERDKVFRISGTIYHKLGGITNPNGQSKFAQVYFQDPEEQLRQRTSLIQHLNPRTIGMIQQIILANNCFSQGLMSAYEQYGSNPIENLAIRIRAAPTLGRRYDVPSCPEIAAMVVENSTDGTFHPHDVVIKNRNGGLRTISSLHPSYMPLHYVLMFPYGEDGWSPDMRSFSGDQQRVISRGYSAYMLMVRDNHYIHHYNRLFQQYVVDNYIRIEAGNLKFLRENQKTLRAEMYNGIGDGADPNQIGSTGWIGYRSAKRDTELIYHYDVQSNLARIKQALPPGQSATDRPDITSRVFHMKMQDLMKNVIMSKCFGEVIGYIATVEFQKRGLPHIHIVVILAASDRPMTSSQYDNFVCAELPDINAHPALHHTVTRSMIHGPCDSRCLKEHPITKRMICSKHYPKRFIEETTLNDDGYPVYKRSNNGRSYTFRRSNFTADSRHVVPYNPYLCQKYNSHINVEMCTSSRAVKYLCKYVTKGSDRSTFNLTDQQEDVDEIQDFQNARYIGPCEAVWRILEFQVHMHSPSVTRPDLHLPGEQMVRFQEGISDEQFRQAVESASTGTKLLAFFLLCSTDPSASSLRYIDVPSRYTWTPETRTWKPRTQPPFKDVVSRIYTASIRNMELYCLRMLLLNVQGPTSYENLRSFEGVHHGTFQDAALARGLLENNDECDKCLEEASNQMPRPSMIRRLFCYILLNCSPSNPRALWDKYKDRMADDYFYAF</sequence>
<reference evidence="3" key="1">
    <citation type="submission" date="2016-04" db="EMBL/GenBank/DDBJ databases">
        <authorList>
            <person name="Evans L.H."/>
            <person name="Alamgir A."/>
            <person name="Owens N."/>
            <person name="Weber N.D."/>
            <person name="Virtaneva K."/>
            <person name="Barbian K."/>
            <person name="Babar A."/>
            <person name="Rosenke K."/>
        </authorList>
    </citation>
    <scope>NUCLEOTIDE SEQUENCE [LARGE SCALE GENOMIC DNA]</scope>
    <source>
        <strain evidence="3">CBS 101.48</strain>
    </source>
</reference>
<feature type="compositionally biased region" description="Polar residues" evidence="1">
    <location>
        <begin position="10"/>
        <end position="22"/>
    </location>
</feature>
<evidence type="ECO:0000313" key="3">
    <source>
        <dbReference type="EMBL" id="SAM09761.1"/>
    </source>
</evidence>
<gene>
    <name evidence="3" type="primary">ABSGL_15463.1 scaffold 16633</name>
</gene>
<feature type="domain" description="Helitron helicase-like" evidence="2">
    <location>
        <begin position="464"/>
        <end position="527"/>
    </location>
</feature>